<dbReference type="GO" id="GO:0007166">
    <property type="term" value="P:cell surface receptor signaling pathway"/>
    <property type="evidence" value="ECO:0007669"/>
    <property type="project" value="InterPro"/>
</dbReference>
<organism evidence="3 4">
    <name type="scientific">Acer negundo</name>
    <name type="common">Box elder</name>
    <dbReference type="NCBI Taxonomy" id="4023"/>
    <lineage>
        <taxon>Eukaryota</taxon>
        <taxon>Viridiplantae</taxon>
        <taxon>Streptophyta</taxon>
        <taxon>Embryophyta</taxon>
        <taxon>Tracheophyta</taxon>
        <taxon>Spermatophyta</taxon>
        <taxon>Magnoliopsida</taxon>
        <taxon>eudicotyledons</taxon>
        <taxon>Gunneridae</taxon>
        <taxon>Pentapetalae</taxon>
        <taxon>rosids</taxon>
        <taxon>malvids</taxon>
        <taxon>Sapindales</taxon>
        <taxon>Sapindaceae</taxon>
        <taxon>Hippocastanoideae</taxon>
        <taxon>Acereae</taxon>
        <taxon>Acer</taxon>
    </lineage>
</organism>
<dbReference type="AlphaFoldDB" id="A0AAD5J5V9"/>
<protein>
    <submittedName>
        <fullName evidence="3">Uncharacterized protein</fullName>
    </submittedName>
</protein>
<dbReference type="Proteomes" id="UP001064489">
    <property type="component" value="Chromosome 3"/>
</dbReference>
<keyword evidence="4" id="KW-1185">Reference proteome</keyword>
<keyword evidence="2" id="KW-0067">ATP-binding</keyword>
<accession>A0AAD5J5V9</accession>
<dbReference type="Gene3D" id="1.10.510.10">
    <property type="entry name" value="Transferase(Phosphotransferase) domain 1"/>
    <property type="match status" value="1"/>
</dbReference>
<reference evidence="3" key="2">
    <citation type="submission" date="2023-02" db="EMBL/GenBank/DDBJ databases">
        <authorList>
            <person name="Swenson N.G."/>
            <person name="Wegrzyn J.L."/>
            <person name="Mcevoy S.L."/>
        </authorList>
    </citation>
    <scope>NUCLEOTIDE SEQUENCE</scope>
    <source>
        <strain evidence="3">91603</strain>
        <tissue evidence="3">Leaf</tissue>
    </source>
</reference>
<dbReference type="Gene3D" id="3.30.200.20">
    <property type="entry name" value="Phosphorylase Kinase, domain 1"/>
    <property type="match status" value="1"/>
</dbReference>
<dbReference type="InterPro" id="IPR045274">
    <property type="entry name" value="WAK-like"/>
</dbReference>
<dbReference type="GO" id="GO:0005886">
    <property type="term" value="C:plasma membrane"/>
    <property type="evidence" value="ECO:0007669"/>
    <property type="project" value="TreeGrafter"/>
</dbReference>
<reference evidence="3" key="1">
    <citation type="journal article" date="2022" name="Plant J.">
        <title>Strategies of tolerance reflected in two North American maple genomes.</title>
        <authorList>
            <person name="McEvoy S.L."/>
            <person name="Sezen U.U."/>
            <person name="Trouern-Trend A."/>
            <person name="McMahon S.M."/>
            <person name="Schaberg P.G."/>
            <person name="Yang J."/>
            <person name="Wegrzyn J.L."/>
            <person name="Swenson N.G."/>
        </authorList>
    </citation>
    <scope>NUCLEOTIDE SEQUENCE</scope>
    <source>
        <strain evidence="3">91603</strain>
    </source>
</reference>
<dbReference type="PANTHER" id="PTHR27005:SF466">
    <property type="entry name" value="NON-FUNCTIONAL PSEUDOKINASE ZED1-LIKE"/>
    <property type="match status" value="1"/>
</dbReference>
<evidence type="ECO:0000313" key="3">
    <source>
        <dbReference type="EMBL" id="KAI9186118.1"/>
    </source>
</evidence>
<evidence type="ECO:0000256" key="2">
    <source>
        <dbReference type="ARBA" id="ARBA00022840"/>
    </source>
</evidence>
<dbReference type="PANTHER" id="PTHR27005">
    <property type="entry name" value="WALL-ASSOCIATED RECEPTOR KINASE-LIKE 21"/>
    <property type="match status" value="1"/>
</dbReference>
<evidence type="ECO:0000256" key="1">
    <source>
        <dbReference type="ARBA" id="ARBA00022741"/>
    </source>
</evidence>
<keyword evidence="1" id="KW-0547">Nucleotide-binding</keyword>
<proteinExistence type="predicted"/>
<name>A0AAD5J5V9_ACENE</name>
<sequence length="226" mass="26009">MHPTILGDEAYSAKGQQLQAFAELGIRCVSESPENRPMTIISSCLRTIKYRAAKADKKTFLMKNGEKLLEKLIPASNGKYNPIRSFSANELKMATNNYSTRNVITRDRLHELFKGFLEDHRRPISVMKFTDYMDAYVSEDIRKRIKDSSRRETGGEYCLLDHVKKYNENGRLEDLIDHMITEDVSCSRKDTQLKAFTAIAFKCVSESEEERPTMIDVAKKLRQINV</sequence>
<dbReference type="GO" id="GO:0004674">
    <property type="term" value="F:protein serine/threonine kinase activity"/>
    <property type="evidence" value="ECO:0007669"/>
    <property type="project" value="TreeGrafter"/>
</dbReference>
<evidence type="ECO:0000313" key="4">
    <source>
        <dbReference type="Proteomes" id="UP001064489"/>
    </source>
</evidence>
<dbReference type="GO" id="GO:0005524">
    <property type="term" value="F:ATP binding"/>
    <property type="evidence" value="ECO:0007669"/>
    <property type="project" value="UniProtKB-KW"/>
</dbReference>
<dbReference type="EMBL" id="JAJSOW010000100">
    <property type="protein sequence ID" value="KAI9186118.1"/>
    <property type="molecule type" value="Genomic_DNA"/>
</dbReference>
<gene>
    <name evidence="3" type="ORF">LWI28_013920</name>
</gene>
<comment type="caution">
    <text evidence="3">The sequence shown here is derived from an EMBL/GenBank/DDBJ whole genome shotgun (WGS) entry which is preliminary data.</text>
</comment>